<accession>A0A8S5P5W0</accession>
<feature type="compositionally biased region" description="Basic and acidic residues" evidence="1">
    <location>
        <begin position="38"/>
        <end position="62"/>
    </location>
</feature>
<reference evidence="2" key="1">
    <citation type="journal article" date="2021" name="Proc. Natl. Acad. Sci. U.S.A.">
        <title>A Catalog of Tens of Thousands of Viruses from Human Metagenomes Reveals Hidden Associations with Chronic Diseases.</title>
        <authorList>
            <person name="Tisza M.J."/>
            <person name="Buck C.B."/>
        </authorList>
    </citation>
    <scope>NUCLEOTIDE SEQUENCE</scope>
    <source>
        <strain evidence="2">CtmYS12</strain>
    </source>
</reference>
<evidence type="ECO:0000256" key="1">
    <source>
        <dbReference type="SAM" id="MobiDB-lite"/>
    </source>
</evidence>
<feature type="region of interest" description="Disordered" evidence="1">
    <location>
        <begin position="21"/>
        <end position="62"/>
    </location>
</feature>
<organism evidence="2">
    <name type="scientific">Siphoviridae sp. ctmYS12</name>
    <dbReference type="NCBI Taxonomy" id="2825652"/>
    <lineage>
        <taxon>Viruses</taxon>
        <taxon>Duplodnaviria</taxon>
        <taxon>Heunggongvirae</taxon>
        <taxon>Uroviricota</taxon>
        <taxon>Caudoviricetes</taxon>
    </lineage>
</organism>
<protein>
    <submittedName>
        <fullName evidence="2">Uncharacterized protein</fullName>
    </submittedName>
</protein>
<name>A0A8S5P5W0_9CAUD</name>
<evidence type="ECO:0000313" key="2">
    <source>
        <dbReference type="EMBL" id="DAE02527.1"/>
    </source>
</evidence>
<dbReference type="EMBL" id="BK015347">
    <property type="protein sequence ID" value="DAE02527.1"/>
    <property type="molecule type" value="Genomic_DNA"/>
</dbReference>
<proteinExistence type="predicted"/>
<sequence>MYVDSVISCILFSTKCKSGLAGEKLSGKTHDVGVGGEKQAEKPKPEANRKDTEMKLGVRERN</sequence>